<evidence type="ECO:0000313" key="3">
    <source>
        <dbReference type="Proteomes" id="UP000192758"/>
    </source>
</evidence>
<accession>A0A1W0E5G2</accession>
<dbReference type="EMBL" id="MNPJ01000019">
    <property type="protein sequence ID" value="OQS54481.1"/>
    <property type="molecule type" value="Genomic_DNA"/>
</dbReference>
<keyword evidence="3" id="KW-1185">Reference proteome</keyword>
<dbReference type="AlphaFoldDB" id="A0A1W0E5G2"/>
<feature type="domain" description="Non-structural maintenance of chromosome element 4 C-terminal" evidence="1">
    <location>
        <begin position="175"/>
        <end position="248"/>
    </location>
</feature>
<evidence type="ECO:0000259" key="1">
    <source>
        <dbReference type="Pfam" id="PF08743"/>
    </source>
</evidence>
<dbReference type="OrthoDB" id="361242at2759"/>
<dbReference type="Proteomes" id="UP000192758">
    <property type="component" value="Unassembled WGS sequence"/>
</dbReference>
<dbReference type="VEuPathDB" id="MicrosporidiaDB:EHP00_1054"/>
<proteinExistence type="predicted"/>
<protein>
    <recommendedName>
        <fullName evidence="1">Non-structural maintenance of chromosome element 4 C-terminal domain-containing protein</fullName>
    </recommendedName>
</protein>
<reference evidence="2 3" key="1">
    <citation type="journal article" date="2017" name="Environ. Microbiol.">
        <title>Decay of the glycolytic pathway and adaptation to intranuclear parasitism within Enterocytozoonidae microsporidia.</title>
        <authorList>
            <person name="Wiredu Boakye D."/>
            <person name="Jaroenlak P."/>
            <person name="Prachumwat A."/>
            <person name="Williams T.A."/>
            <person name="Bateman K.S."/>
            <person name="Itsathitphaisarn O."/>
            <person name="Sritunyalucksana K."/>
            <person name="Paszkiewicz K.H."/>
            <person name="Moore K.A."/>
            <person name="Stentiford G.D."/>
            <person name="Williams B.A."/>
        </authorList>
    </citation>
    <scope>NUCLEOTIDE SEQUENCE [LARGE SCALE GENOMIC DNA]</scope>
    <source>
        <strain evidence="2 3">TH1</strain>
    </source>
</reference>
<sequence length="250" mass="29734">MEKDLEIKEFIENIPFDYSKISMWLSENKKLFINKPRLFSAVLSRLDQMLKNSQTIFDLKKDMGVLIQTIQLEKEALLKEFNSNFTEEKFIEFINEGKAEDFFILCHKNEKTCFFTDVLYIDFEIKTNQKTIRKTEINTKKQKTADTQIISKEDNSETNKAIEDLKKYIEKNNFITFEEYILDRKSFSKTIFNTFNVSVALKMKYVSIKKENNILYLTKYKEDDKKGNVHGVFSITKNKWLEMCKTKDTK</sequence>
<name>A0A1W0E5G2_9MICR</name>
<organism evidence="2 3">
    <name type="scientific">Ecytonucleospora hepatopenaei</name>
    <dbReference type="NCBI Taxonomy" id="646526"/>
    <lineage>
        <taxon>Eukaryota</taxon>
        <taxon>Fungi</taxon>
        <taxon>Fungi incertae sedis</taxon>
        <taxon>Microsporidia</taxon>
        <taxon>Enterocytozoonidae</taxon>
        <taxon>Ecytonucleospora</taxon>
    </lineage>
</organism>
<dbReference type="InterPro" id="IPR014854">
    <property type="entry name" value="Nse4_C"/>
</dbReference>
<gene>
    <name evidence="2" type="ORF">EHP00_1054</name>
</gene>
<comment type="caution">
    <text evidence="2">The sequence shown here is derived from an EMBL/GenBank/DDBJ whole genome shotgun (WGS) entry which is preliminary data.</text>
</comment>
<dbReference type="Pfam" id="PF08743">
    <property type="entry name" value="Nse4_C"/>
    <property type="match status" value="1"/>
</dbReference>
<evidence type="ECO:0000313" key="2">
    <source>
        <dbReference type="EMBL" id="OQS54481.1"/>
    </source>
</evidence>